<dbReference type="InParanoid" id="C3XRT9"/>
<dbReference type="Gene3D" id="3.40.50.720">
    <property type="entry name" value="NAD(P)-binding Rossmann-like Domain"/>
    <property type="match status" value="1"/>
</dbReference>
<dbReference type="InterPro" id="IPR036291">
    <property type="entry name" value="NAD(P)-bd_dom_sf"/>
</dbReference>
<protein>
    <recommendedName>
        <fullName evidence="4">Retinol dehydrogenase 14</fullName>
    </recommendedName>
</protein>
<evidence type="ECO:0000256" key="2">
    <source>
        <dbReference type="SAM" id="Phobius"/>
    </source>
</evidence>
<proteinExistence type="predicted"/>
<keyword evidence="1" id="KW-0560">Oxidoreductase</keyword>
<dbReference type="EMBL" id="GG666456">
    <property type="protein sequence ID" value="EEN69407.1"/>
    <property type="molecule type" value="Genomic_DNA"/>
</dbReference>
<gene>
    <name evidence="3" type="ORF">BRAFLDRAFT_68406</name>
</gene>
<dbReference type="AlphaFoldDB" id="C3XRT9"/>
<keyword evidence="2" id="KW-0812">Transmembrane</keyword>
<organism>
    <name type="scientific">Branchiostoma floridae</name>
    <name type="common">Florida lancelet</name>
    <name type="synonym">Amphioxus</name>
    <dbReference type="NCBI Taxonomy" id="7739"/>
    <lineage>
        <taxon>Eukaryota</taxon>
        <taxon>Metazoa</taxon>
        <taxon>Chordata</taxon>
        <taxon>Cephalochordata</taxon>
        <taxon>Leptocardii</taxon>
        <taxon>Amphioxiformes</taxon>
        <taxon>Branchiostomatidae</taxon>
        <taxon>Branchiostoma</taxon>
    </lineage>
</organism>
<accession>C3XRT9</accession>
<dbReference type="PANTHER" id="PTHR43157:SF31">
    <property type="entry name" value="PHOSPHATIDYLINOSITOL-GLYCAN BIOSYNTHESIS CLASS F PROTEIN"/>
    <property type="match status" value="1"/>
</dbReference>
<evidence type="ECO:0008006" key="4">
    <source>
        <dbReference type="Google" id="ProtNLM"/>
    </source>
</evidence>
<dbReference type="eggNOG" id="KOG1208">
    <property type="taxonomic scope" value="Eukaryota"/>
</dbReference>
<dbReference type="InterPro" id="IPR002347">
    <property type="entry name" value="SDR_fam"/>
</dbReference>
<reference evidence="3" key="1">
    <citation type="journal article" date="2008" name="Nature">
        <title>The amphioxus genome and the evolution of the chordate karyotype.</title>
        <authorList>
            <consortium name="US DOE Joint Genome Institute (JGI-PGF)"/>
            <person name="Putnam N.H."/>
            <person name="Butts T."/>
            <person name="Ferrier D.E.K."/>
            <person name="Furlong R.F."/>
            <person name="Hellsten U."/>
            <person name="Kawashima T."/>
            <person name="Robinson-Rechavi M."/>
            <person name="Shoguchi E."/>
            <person name="Terry A."/>
            <person name="Yu J.-K."/>
            <person name="Benito-Gutierrez E.L."/>
            <person name="Dubchak I."/>
            <person name="Garcia-Fernandez J."/>
            <person name="Gibson-Brown J.J."/>
            <person name="Grigoriev I.V."/>
            <person name="Horton A.C."/>
            <person name="de Jong P.J."/>
            <person name="Jurka J."/>
            <person name="Kapitonov V.V."/>
            <person name="Kohara Y."/>
            <person name="Kuroki Y."/>
            <person name="Lindquist E."/>
            <person name="Lucas S."/>
            <person name="Osoegawa K."/>
            <person name="Pennacchio L.A."/>
            <person name="Salamov A.A."/>
            <person name="Satou Y."/>
            <person name="Sauka-Spengler T."/>
            <person name="Schmutz J."/>
            <person name="Shin-I T."/>
            <person name="Toyoda A."/>
            <person name="Bronner-Fraser M."/>
            <person name="Fujiyama A."/>
            <person name="Holland L.Z."/>
            <person name="Holland P.W.H."/>
            <person name="Satoh N."/>
            <person name="Rokhsar D.S."/>
        </authorList>
    </citation>
    <scope>NUCLEOTIDE SEQUENCE [LARGE SCALE GENOMIC DNA]</scope>
    <source>
        <strain evidence="3">S238N-H82</strain>
        <tissue evidence="3">Testes</tissue>
    </source>
</reference>
<name>C3XRT9_BRAFL</name>
<dbReference type="GO" id="GO:0016491">
    <property type="term" value="F:oxidoreductase activity"/>
    <property type="evidence" value="ECO:0007669"/>
    <property type="project" value="UniProtKB-KW"/>
</dbReference>
<dbReference type="PRINTS" id="PR00081">
    <property type="entry name" value="GDHRDH"/>
</dbReference>
<feature type="transmembrane region" description="Helical" evidence="2">
    <location>
        <begin position="212"/>
        <end position="230"/>
    </location>
</feature>
<dbReference type="SUPFAM" id="SSF51735">
    <property type="entry name" value="NAD(P)-binding Rossmann-fold domains"/>
    <property type="match status" value="1"/>
</dbReference>
<keyword evidence="2" id="KW-1133">Transmembrane helix</keyword>
<dbReference type="Pfam" id="PF00106">
    <property type="entry name" value="adh_short"/>
    <property type="match status" value="1"/>
</dbReference>
<evidence type="ECO:0000256" key="1">
    <source>
        <dbReference type="ARBA" id="ARBA00023002"/>
    </source>
</evidence>
<dbReference type="PANTHER" id="PTHR43157">
    <property type="entry name" value="PHOSPHATIDYLINOSITOL-GLYCAN BIOSYNTHESIS CLASS F PROTEIN-RELATED"/>
    <property type="match status" value="1"/>
</dbReference>
<keyword evidence="2" id="KW-0472">Membrane</keyword>
<evidence type="ECO:0000313" key="3">
    <source>
        <dbReference type="EMBL" id="EEN69407.1"/>
    </source>
</evidence>
<sequence length="290" mass="32047">MASKYFDLTGDIVEFTRAHCPIVLSAVVGGARVILACRDLTKAKTAAAEIRKSTGNGNIVIEQLDLASLASVRTFATIINEREPNVNILVNNAGVMMCPQWKTEDGFEMQFGTNHLGHFLLTNLLLDKLKKSAPSRVVIVSARLYDGGKINFDDINAERSYSPFGAYCQSKLANVLFMRELAQRLEGTGVTANALHPGVMNTELGRHVFTTYGWRALLMAPVVAIYYLFWKSVKQGAQTTIHLAVDKELETTSGLYFSDCMPCDLYPVGKDEATAKRLWQLSEEMVGLKE</sequence>